<feature type="transmembrane region" description="Helical" evidence="1">
    <location>
        <begin position="154"/>
        <end position="178"/>
    </location>
</feature>
<evidence type="ECO:0000313" key="2">
    <source>
        <dbReference type="EMBL" id="GGJ06566.1"/>
    </source>
</evidence>
<dbReference type="PANTHER" id="PTHR42305">
    <property type="entry name" value="MEMBRANE PROTEIN RV1733C-RELATED"/>
    <property type="match status" value="1"/>
</dbReference>
<sequence length="209" mass="22930">MARTRRTKQRKRPRKPRTTGYRLWRWRQNPLRRSCDVVEAWIVLVTWTVTLLGGVLAGAVAAGMVDRSLEVRRAEVHAVPAVLTASAAPAPPSATGYDTGRSWATVRWTTRDGSVHTDQAQVEPGTAAGSRVTVWTNSTNRIVSPPLSPMESQLQAALTGAVVAPAAGALAWAGGRLIRARLIKRRLAEWDEEWKRVGPQWRKLSGGRG</sequence>
<dbReference type="PANTHER" id="PTHR42305:SF1">
    <property type="entry name" value="MEMBRANE PROTEIN RV1733C-RELATED"/>
    <property type="match status" value="1"/>
</dbReference>
<evidence type="ECO:0000256" key="1">
    <source>
        <dbReference type="SAM" id="Phobius"/>
    </source>
</evidence>
<organism evidence="2 3">
    <name type="scientific">Streptomyces brasiliensis</name>
    <dbReference type="NCBI Taxonomy" id="1954"/>
    <lineage>
        <taxon>Bacteria</taxon>
        <taxon>Bacillati</taxon>
        <taxon>Actinomycetota</taxon>
        <taxon>Actinomycetes</taxon>
        <taxon>Kitasatosporales</taxon>
        <taxon>Streptomycetaceae</taxon>
        <taxon>Streptomyces</taxon>
    </lineage>
</organism>
<name>A0A917KBJ0_9ACTN</name>
<keyword evidence="1" id="KW-0472">Membrane</keyword>
<evidence type="ECO:0000313" key="3">
    <source>
        <dbReference type="Proteomes" id="UP000657574"/>
    </source>
</evidence>
<proteinExistence type="predicted"/>
<dbReference type="Proteomes" id="UP000657574">
    <property type="component" value="Unassembled WGS sequence"/>
</dbReference>
<gene>
    <name evidence="2" type="ORF">GCM10010121_016300</name>
</gene>
<keyword evidence="3" id="KW-1185">Reference proteome</keyword>
<comment type="caution">
    <text evidence="2">The sequence shown here is derived from an EMBL/GenBank/DDBJ whole genome shotgun (WGS) entry which is preliminary data.</text>
</comment>
<accession>A0A917KBJ0</accession>
<reference evidence="2" key="2">
    <citation type="submission" date="2020-09" db="EMBL/GenBank/DDBJ databases">
        <authorList>
            <person name="Sun Q."/>
            <person name="Ohkuma M."/>
        </authorList>
    </citation>
    <scope>NUCLEOTIDE SEQUENCE</scope>
    <source>
        <strain evidence="2">JCM 3086</strain>
    </source>
</reference>
<protein>
    <submittedName>
        <fullName evidence="2">Uncharacterized protein</fullName>
    </submittedName>
</protein>
<reference evidence="2" key="1">
    <citation type="journal article" date="2014" name="Int. J. Syst. Evol. Microbiol.">
        <title>Complete genome sequence of Corynebacterium casei LMG S-19264T (=DSM 44701T), isolated from a smear-ripened cheese.</title>
        <authorList>
            <consortium name="US DOE Joint Genome Institute (JGI-PGF)"/>
            <person name="Walter F."/>
            <person name="Albersmeier A."/>
            <person name="Kalinowski J."/>
            <person name="Ruckert C."/>
        </authorList>
    </citation>
    <scope>NUCLEOTIDE SEQUENCE</scope>
    <source>
        <strain evidence="2">JCM 3086</strain>
    </source>
</reference>
<keyword evidence="1" id="KW-0812">Transmembrane</keyword>
<feature type="transmembrane region" description="Helical" evidence="1">
    <location>
        <begin position="41"/>
        <end position="65"/>
    </location>
</feature>
<dbReference type="RefSeq" id="WP_189310399.1">
    <property type="nucleotide sequence ID" value="NZ_BMQA01000004.1"/>
</dbReference>
<keyword evidence="1" id="KW-1133">Transmembrane helix</keyword>
<dbReference type="AlphaFoldDB" id="A0A917KBJ0"/>
<dbReference type="EMBL" id="BMQA01000004">
    <property type="protein sequence ID" value="GGJ06566.1"/>
    <property type="molecule type" value="Genomic_DNA"/>
</dbReference>
<dbReference type="InterPro" id="IPR039708">
    <property type="entry name" value="MT1774/Rv1733c-like"/>
</dbReference>